<dbReference type="GO" id="GO:0045814">
    <property type="term" value="P:negative regulation of gene expression, epigenetic"/>
    <property type="evidence" value="ECO:0007669"/>
    <property type="project" value="TreeGrafter"/>
</dbReference>
<comment type="caution">
    <text evidence="9">The sequence shown here is derived from an EMBL/GenBank/DDBJ whole genome shotgun (WGS) entry which is preliminary data.</text>
</comment>
<dbReference type="GO" id="GO:0005634">
    <property type="term" value="C:nucleus"/>
    <property type="evidence" value="ECO:0007669"/>
    <property type="project" value="UniProtKB-SubCell"/>
</dbReference>
<sequence length="602" mass="65653">MATSEFDTGTQVTNGHVLASTQHFDNETDGSAGVETDSASHTATSKMNGSHGDDMEIDLFDNAGWRSAPHAAVKEPPSLDSSMTSTPTNGASSSTPTRGSGRGRGRGRGGRGRASTAVNGTPHVVTSNGTDVASTPTNIRGSGRGRSRTRSVARGGRGGRGGKRRRDSDEIKAEDSPSDAHPSEDEAEDEYTPQATATRSGRSVQKPTSFAPPPLPSPIAGVKRKRHVHRKNPELTVCVVCLRPHSPQGNMIVFCDGCNTPYHRYCHRPAISQVVVDEPDREWYCAECQRENEHQWDVSLFKPSGPLTDEQKRSHLERVPQPALIQLLLHASRLHPDIPLLPPDVHTRATALSSMPPPPPPQGHTSFSLAPTPPNHGPLHLQRPPDDELETGYEADPPAHYPRAGQGLAATLPSERSHLHFLVDDNHDVYTHIWQRDAKKANEEMYGGGGSGGGSAAKVSEEQRNADLARRAREEIEAKVQMEMRRLKAARGEEERLRREEERRREEEEAGREEDDYAREDLEMLEREFSEGIEKGEGQVKGEGKMEVDDEAEKSAKEEVGGAGVAMDAEKTDADKAEEETLEESSGLSSRKSTPDNIRVAS</sequence>
<evidence type="ECO:0000313" key="9">
    <source>
        <dbReference type="EMBL" id="PSK55843.1"/>
    </source>
</evidence>
<evidence type="ECO:0000313" key="10">
    <source>
        <dbReference type="Proteomes" id="UP000243723"/>
    </source>
</evidence>
<keyword evidence="10" id="KW-1185">Reference proteome</keyword>
<dbReference type="GO" id="GO:0003677">
    <property type="term" value="F:DNA binding"/>
    <property type="evidence" value="ECO:0007669"/>
    <property type="project" value="TreeGrafter"/>
</dbReference>
<evidence type="ECO:0000256" key="1">
    <source>
        <dbReference type="ARBA" id="ARBA00004123"/>
    </source>
</evidence>
<protein>
    <recommendedName>
        <fullName evidence="8">PHD-type domain-containing protein</fullName>
    </recommendedName>
</protein>
<gene>
    <name evidence="9" type="ORF">B9Z65_4721</name>
</gene>
<dbReference type="InterPro" id="IPR011011">
    <property type="entry name" value="Znf_FYVE_PHD"/>
</dbReference>
<accession>A0A2P8A5V6</accession>
<evidence type="ECO:0000259" key="8">
    <source>
        <dbReference type="PROSITE" id="PS50016"/>
    </source>
</evidence>
<evidence type="ECO:0000256" key="6">
    <source>
        <dbReference type="PROSITE-ProRule" id="PRU00146"/>
    </source>
</evidence>
<feature type="compositionally biased region" description="Polar residues" evidence="7">
    <location>
        <begin position="193"/>
        <end position="206"/>
    </location>
</feature>
<keyword evidence="2" id="KW-0479">Metal-binding</keyword>
<evidence type="ECO:0000256" key="5">
    <source>
        <dbReference type="ARBA" id="ARBA00023242"/>
    </source>
</evidence>
<dbReference type="STRING" id="40998.A0A2P8A5V6"/>
<keyword evidence="3 6" id="KW-0863">Zinc-finger</keyword>
<feature type="compositionally biased region" description="Low complexity" evidence="7">
    <location>
        <begin position="90"/>
        <end position="99"/>
    </location>
</feature>
<dbReference type="InterPro" id="IPR001965">
    <property type="entry name" value="Znf_PHD"/>
</dbReference>
<dbReference type="InterPro" id="IPR019786">
    <property type="entry name" value="Zinc_finger_PHD-type_CS"/>
</dbReference>
<feature type="region of interest" description="Disordered" evidence="7">
    <location>
        <begin position="1"/>
        <end position="228"/>
    </location>
</feature>
<feature type="compositionally biased region" description="Basic and acidic residues" evidence="7">
    <location>
        <begin position="489"/>
        <end position="507"/>
    </location>
</feature>
<feature type="compositionally biased region" description="Basic and acidic residues" evidence="7">
    <location>
        <begin position="166"/>
        <end position="175"/>
    </location>
</feature>
<dbReference type="OrthoDB" id="5863171at2759"/>
<name>A0A2P8A5V6_9PEZI</name>
<keyword evidence="5" id="KW-0539">Nucleus</keyword>
<dbReference type="SMART" id="SM00249">
    <property type="entry name" value="PHD"/>
    <property type="match status" value="1"/>
</dbReference>
<dbReference type="Gene3D" id="3.30.40.10">
    <property type="entry name" value="Zinc/RING finger domain, C3HC4 (zinc finger)"/>
    <property type="match status" value="1"/>
</dbReference>
<dbReference type="EMBL" id="NHZQ01000066">
    <property type="protein sequence ID" value="PSK55843.1"/>
    <property type="molecule type" value="Genomic_DNA"/>
</dbReference>
<dbReference type="GO" id="GO:0003682">
    <property type="term" value="F:chromatin binding"/>
    <property type="evidence" value="ECO:0007669"/>
    <property type="project" value="TreeGrafter"/>
</dbReference>
<dbReference type="PANTHER" id="PTHR12628:SF10">
    <property type="entry name" value="HOMEOBOX DOMAIN-CONTAINING PROTEIN"/>
    <property type="match status" value="1"/>
</dbReference>
<dbReference type="CDD" id="cd15502">
    <property type="entry name" value="PHD_Phf1p_Phf2p_like"/>
    <property type="match status" value="1"/>
</dbReference>
<dbReference type="PROSITE" id="PS50016">
    <property type="entry name" value="ZF_PHD_2"/>
    <property type="match status" value="1"/>
</dbReference>
<evidence type="ECO:0000256" key="7">
    <source>
        <dbReference type="SAM" id="MobiDB-lite"/>
    </source>
</evidence>
<dbReference type="Pfam" id="PF00628">
    <property type="entry name" value="PHD"/>
    <property type="match status" value="1"/>
</dbReference>
<evidence type="ECO:0000256" key="2">
    <source>
        <dbReference type="ARBA" id="ARBA00022723"/>
    </source>
</evidence>
<feature type="region of interest" description="Disordered" evidence="7">
    <location>
        <begin position="489"/>
        <end position="602"/>
    </location>
</feature>
<proteinExistence type="predicted"/>
<reference evidence="9 10" key="1">
    <citation type="submission" date="2017-05" db="EMBL/GenBank/DDBJ databases">
        <title>Draft genome sequence of Elsinoe australis.</title>
        <authorList>
            <person name="Cheng Q."/>
        </authorList>
    </citation>
    <scope>NUCLEOTIDE SEQUENCE [LARGE SCALE GENOMIC DNA]</scope>
    <source>
        <strain evidence="9 10">NL1</strain>
    </source>
</reference>
<feature type="compositionally biased region" description="Polar residues" evidence="7">
    <location>
        <begin position="37"/>
        <end position="48"/>
    </location>
</feature>
<comment type="subcellular location">
    <subcellularLocation>
        <location evidence="1">Nucleus</location>
    </subcellularLocation>
</comment>
<dbReference type="PROSITE" id="PS01359">
    <property type="entry name" value="ZF_PHD_1"/>
    <property type="match status" value="1"/>
</dbReference>
<feature type="compositionally biased region" description="Polar residues" evidence="7">
    <location>
        <begin position="79"/>
        <end position="89"/>
    </location>
</feature>
<feature type="domain" description="PHD-type" evidence="8">
    <location>
        <begin position="235"/>
        <end position="291"/>
    </location>
</feature>
<feature type="compositionally biased region" description="Basic residues" evidence="7">
    <location>
        <begin position="101"/>
        <end position="111"/>
    </location>
</feature>
<feature type="compositionally biased region" description="Polar residues" evidence="7">
    <location>
        <begin position="124"/>
        <end position="139"/>
    </location>
</feature>
<dbReference type="AlphaFoldDB" id="A0A2P8A5V6"/>
<dbReference type="PANTHER" id="PTHR12628">
    <property type="entry name" value="POLYCOMB-LIKE TRANSCRIPTION FACTOR"/>
    <property type="match status" value="1"/>
</dbReference>
<dbReference type="InterPro" id="IPR013083">
    <property type="entry name" value="Znf_RING/FYVE/PHD"/>
</dbReference>
<feature type="compositionally biased region" description="Acidic residues" evidence="7">
    <location>
        <begin position="508"/>
        <end position="518"/>
    </location>
</feature>
<dbReference type="GO" id="GO:0008270">
    <property type="term" value="F:zinc ion binding"/>
    <property type="evidence" value="ECO:0007669"/>
    <property type="project" value="UniProtKB-KW"/>
</dbReference>
<keyword evidence="4" id="KW-0862">Zinc</keyword>
<evidence type="ECO:0000256" key="3">
    <source>
        <dbReference type="ARBA" id="ARBA00022771"/>
    </source>
</evidence>
<feature type="region of interest" description="Disordered" evidence="7">
    <location>
        <begin position="348"/>
        <end position="405"/>
    </location>
</feature>
<dbReference type="Proteomes" id="UP000243723">
    <property type="component" value="Unassembled WGS sequence"/>
</dbReference>
<organism evidence="9 10">
    <name type="scientific">Elsinoe australis</name>
    <dbReference type="NCBI Taxonomy" id="40998"/>
    <lineage>
        <taxon>Eukaryota</taxon>
        <taxon>Fungi</taxon>
        <taxon>Dikarya</taxon>
        <taxon>Ascomycota</taxon>
        <taxon>Pezizomycotina</taxon>
        <taxon>Dothideomycetes</taxon>
        <taxon>Dothideomycetidae</taxon>
        <taxon>Myriangiales</taxon>
        <taxon>Elsinoaceae</taxon>
        <taxon>Elsinoe</taxon>
    </lineage>
</organism>
<feature type="compositionally biased region" description="Polar residues" evidence="7">
    <location>
        <begin position="1"/>
        <end position="23"/>
    </location>
</feature>
<feature type="compositionally biased region" description="Basic and acidic residues" evidence="7">
    <location>
        <begin position="519"/>
        <end position="560"/>
    </location>
</feature>
<evidence type="ECO:0000256" key="4">
    <source>
        <dbReference type="ARBA" id="ARBA00022833"/>
    </source>
</evidence>
<dbReference type="InterPro" id="IPR019787">
    <property type="entry name" value="Znf_PHD-finger"/>
</dbReference>
<dbReference type="SUPFAM" id="SSF57903">
    <property type="entry name" value="FYVE/PHD zinc finger"/>
    <property type="match status" value="1"/>
</dbReference>